<sequence>MPCYGYEDENKTGYDSRLQAIMPLHEKQGVSMSIYMITAIPLLLVSLTMLVMAAKRKQRIYFNLGLSLMLASVINFLVGLYTGNNLR</sequence>
<gene>
    <name evidence="2" type="ORF">AV903_02170</name>
    <name evidence="3" type="ORF">SY86_00550</name>
</gene>
<keyword evidence="1" id="KW-0812">Transmembrane</keyword>
<proteinExistence type="predicted"/>
<dbReference type="Proteomes" id="UP000033924">
    <property type="component" value="Unassembled WGS sequence"/>
</dbReference>
<feature type="transmembrane region" description="Helical" evidence="1">
    <location>
        <begin position="32"/>
        <end position="53"/>
    </location>
</feature>
<protein>
    <submittedName>
        <fullName evidence="3">Uncharacterized protein</fullName>
    </submittedName>
</protein>
<evidence type="ECO:0000313" key="4">
    <source>
        <dbReference type="Proteomes" id="UP000033924"/>
    </source>
</evidence>
<reference evidence="2" key="2">
    <citation type="submission" date="2016-01" db="EMBL/GenBank/DDBJ databases">
        <authorList>
            <person name="Oliw E.H."/>
        </authorList>
    </citation>
    <scope>NUCLEOTIDE SEQUENCE [LARGE SCALE GENOMIC DNA]</scope>
    <source>
        <strain evidence="2">MDcuke</strain>
    </source>
</reference>
<reference evidence="5" key="3">
    <citation type="submission" date="2016-01" db="EMBL/GenBank/DDBJ databases">
        <authorList>
            <person name="Shapiro L."/>
        </authorList>
    </citation>
    <scope>NUCLEOTIDE SEQUENCE [LARGE SCALE GENOMIC DNA]</scope>
    <source>
        <strain evidence="5">MDcuke</strain>
    </source>
</reference>
<evidence type="ECO:0000256" key="1">
    <source>
        <dbReference type="SAM" id="Phobius"/>
    </source>
</evidence>
<feature type="transmembrane region" description="Helical" evidence="1">
    <location>
        <begin position="60"/>
        <end position="81"/>
    </location>
</feature>
<keyword evidence="1" id="KW-0472">Membrane</keyword>
<dbReference type="EMBL" id="CP013970">
    <property type="protein sequence ID" value="AXF75183.1"/>
    <property type="molecule type" value="Genomic_DNA"/>
</dbReference>
<accession>A0A0M2KLD9</accession>
<evidence type="ECO:0000313" key="3">
    <source>
        <dbReference type="EMBL" id="KKF38058.1"/>
    </source>
</evidence>
<reference evidence="3 4" key="1">
    <citation type="submission" date="2015-01" db="EMBL/GenBank/DDBJ databases">
        <title>Erwinia tracheiphila.</title>
        <authorList>
            <person name="Shapiro L.R."/>
        </authorList>
    </citation>
    <scope>NUCLEOTIDE SEQUENCE [LARGE SCALE GENOMIC DNA]</scope>
    <source>
        <strain evidence="3 4">BuffGH</strain>
    </source>
</reference>
<evidence type="ECO:0000313" key="5">
    <source>
        <dbReference type="Proteomes" id="UP000264980"/>
    </source>
</evidence>
<dbReference type="Proteomes" id="UP000264980">
    <property type="component" value="Chromosome"/>
</dbReference>
<dbReference type="EMBL" id="JXNU01000001">
    <property type="protein sequence ID" value="KKF38058.1"/>
    <property type="molecule type" value="Genomic_DNA"/>
</dbReference>
<name>A0A0M2KLD9_9GAMM</name>
<dbReference type="AlphaFoldDB" id="A0A0M2KLD9"/>
<keyword evidence="4" id="KW-1185">Reference proteome</keyword>
<evidence type="ECO:0000313" key="2">
    <source>
        <dbReference type="EMBL" id="AXF75183.1"/>
    </source>
</evidence>
<dbReference type="PATRIC" id="fig|65700.7.peg.138"/>
<keyword evidence="1" id="KW-1133">Transmembrane helix</keyword>
<organism evidence="3 4">
    <name type="scientific">Erwinia tracheiphila</name>
    <dbReference type="NCBI Taxonomy" id="65700"/>
    <lineage>
        <taxon>Bacteria</taxon>
        <taxon>Pseudomonadati</taxon>
        <taxon>Pseudomonadota</taxon>
        <taxon>Gammaproteobacteria</taxon>
        <taxon>Enterobacterales</taxon>
        <taxon>Erwiniaceae</taxon>
        <taxon>Erwinia</taxon>
    </lineage>
</organism>